<evidence type="ECO:0000256" key="4">
    <source>
        <dbReference type="ARBA" id="ARBA00022679"/>
    </source>
</evidence>
<dbReference type="GO" id="GO:0005737">
    <property type="term" value="C:cytoplasm"/>
    <property type="evidence" value="ECO:0007669"/>
    <property type="project" value="UniProtKB-SubCell"/>
</dbReference>
<dbReference type="HAMAP" id="MF_01007">
    <property type="entry name" value="16SrRNA_methyltr_H"/>
    <property type="match status" value="1"/>
</dbReference>
<dbReference type="RefSeq" id="WP_126726109.1">
    <property type="nucleotide sequence ID" value="NZ_RYZH01000026.1"/>
</dbReference>
<name>A0A432MIN2_9BACT</name>
<dbReference type="NCBIfam" id="TIGR00006">
    <property type="entry name" value="16S rRNA (cytosine(1402)-N(4))-methyltransferase RsmH"/>
    <property type="match status" value="1"/>
</dbReference>
<dbReference type="PANTHER" id="PTHR11265:SF0">
    <property type="entry name" value="12S RRNA N4-METHYLCYTIDINE METHYLTRANSFERASE"/>
    <property type="match status" value="1"/>
</dbReference>
<comment type="function">
    <text evidence="6">Specifically methylates the N4 position of cytidine in position 1402 (C1402) of 16S rRNA.</text>
</comment>
<sequence length="289" mass="31973">MPPIHRPVMLDEVLRWLSPGPGGVFVDATAGAGGHSAAIADRVGPSGRVIALDRDPMMLDLARDRTRDRPVTLIHSASDRIAPVLDTLGIAEVDGILADLGFASDQMDTASRGFSFQREGPLDMRFDPSQPTTAATIVNTWPPEDLIAAFRAFGDEPRARAIADRIVERRRQAPIETTSQLADLVRSAYGHRRERTDPATRVFQALRIAVNDELATLDRFLDSAPDRLRPGGRLVVLTFHSLEDERVKAAFRDDDRLRPLTKKPEIAGDRELRQNPRARSAKLRAAERI</sequence>
<dbReference type="PIRSF" id="PIRSF004486">
    <property type="entry name" value="MraW"/>
    <property type="match status" value="1"/>
</dbReference>
<keyword evidence="6" id="KW-0963">Cytoplasm</keyword>
<feature type="binding site" evidence="6">
    <location>
        <begin position="33"/>
        <end position="35"/>
    </location>
    <ligand>
        <name>S-adenosyl-L-methionine</name>
        <dbReference type="ChEBI" id="CHEBI:59789"/>
    </ligand>
</feature>
<dbReference type="InterPro" id="IPR029063">
    <property type="entry name" value="SAM-dependent_MTases_sf"/>
</dbReference>
<evidence type="ECO:0000256" key="1">
    <source>
        <dbReference type="ARBA" id="ARBA00010396"/>
    </source>
</evidence>
<comment type="similarity">
    <text evidence="1 6">Belongs to the methyltransferase superfamily. RsmH family.</text>
</comment>
<keyword evidence="4 6" id="KW-0808">Transferase</keyword>
<reference evidence="8 9" key="2">
    <citation type="submission" date="2019-01" db="EMBL/GenBank/DDBJ databases">
        <title>Tautonia sociabilis, a novel thermotolerant planctomycete of Isosphaeraceae family, isolated from a 4000 m deep subterranean habitat.</title>
        <authorList>
            <person name="Kovaleva O.L."/>
            <person name="Elcheninov A.G."/>
            <person name="Van Heerden E."/>
            <person name="Toshchakov S.V."/>
            <person name="Novikov A."/>
            <person name="Bonch-Osmolovskaya E.A."/>
            <person name="Kublanov I.V."/>
        </authorList>
    </citation>
    <scope>NUCLEOTIDE SEQUENCE [LARGE SCALE GENOMIC DNA]</scope>
    <source>
        <strain evidence="8 9">GM2012</strain>
    </source>
</reference>
<protein>
    <recommendedName>
        <fullName evidence="6">Ribosomal RNA small subunit methyltransferase H</fullName>
        <ecNumber evidence="6">2.1.1.199</ecNumber>
    </recommendedName>
    <alternativeName>
        <fullName evidence="6">16S rRNA m(4)C1402 methyltransferase</fullName>
    </alternativeName>
    <alternativeName>
        <fullName evidence="6">rRNA (cytosine-N(4)-)-methyltransferase RsmH</fullName>
    </alternativeName>
</protein>
<dbReference type="SUPFAM" id="SSF53335">
    <property type="entry name" value="S-adenosyl-L-methionine-dependent methyltransferases"/>
    <property type="match status" value="1"/>
</dbReference>
<evidence type="ECO:0000256" key="3">
    <source>
        <dbReference type="ARBA" id="ARBA00022603"/>
    </source>
</evidence>
<evidence type="ECO:0000256" key="5">
    <source>
        <dbReference type="ARBA" id="ARBA00022691"/>
    </source>
</evidence>
<dbReference type="InterPro" id="IPR023397">
    <property type="entry name" value="SAM-dep_MeTrfase_MraW_recog"/>
</dbReference>
<dbReference type="EC" id="2.1.1.199" evidence="6"/>
<feature type="binding site" evidence="6">
    <location>
        <position position="53"/>
    </location>
    <ligand>
        <name>S-adenosyl-L-methionine</name>
        <dbReference type="ChEBI" id="CHEBI:59789"/>
    </ligand>
</feature>
<dbReference type="GO" id="GO:0070475">
    <property type="term" value="P:rRNA base methylation"/>
    <property type="evidence" value="ECO:0007669"/>
    <property type="project" value="UniProtKB-UniRule"/>
</dbReference>
<feature type="binding site" evidence="6">
    <location>
        <position position="99"/>
    </location>
    <ligand>
        <name>S-adenosyl-L-methionine</name>
        <dbReference type="ChEBI" id="CHEBI:59789"/>
    </ligand>
</feature>
<dbReference type="OrthoDB" id="9806637at2"/>
<dbReference type="InterPro" id="IPR002903">
    <property type="entry name" value="RsmH"/>
</dbReference>
<dbReference type="SUPFAM" id="SSF81799">
    <property type="entry name" value="Putative methyltransferase TM0872, insert domain"/>
    <property type="match status" value="1"/>
</dbReference>
<proteinExistence type="inferred from homology"/>
<evidence type="ECO:0000313" key="8">
    <source>
        <dbReference type="EMBL" id="RUL87065.1"/>
    </source>
</evidence>
<dbReference type="EMBL" id="RYZH01000026">
    <property type="protein sequence ID" value="RUL87065.1"/>
    <property type="molecule type" value="Genomic_DNA"/>
</dbReference>
<evidence type="ECO:0000256" key="7">
    <source>
        <dbReference type="SAM" id="MobiDB-lite"/>
    </source>
</evidence>
<dbReference type="Gene3D" id="3.40.50.150">
    <property type="entry name" value="Vaccinia Virus protein VP39"/>
    <property type="match status" value="1"/>
</dbReference>
<dbReference type="GO" id="GO:0071424">
    <property type="term" value="F:rRNA (cytosine-N4-)-methyltransferase activity"/>
    <property type="evidence" value="ECO:0007669"/>
    <property type="project" value="UniProtKB-UniRule"/>
</dbReference>
<comment type="catalytic activity">
    <reaction evidence="6">
        <text>cytidine(1402) in 16S rRNA + S-adenosyl-L-methionine = N(4)-methylcytidine(1402) in 16S rRNA + S-adenosyl-L-homocysteine + H(+)</text>
        <dbReference type="Rhea" id="RHEA:42928"/>
        <dbReference type="Rhea" id="RHEA-COMP:10286"/>
        <dbReference type="Rhea" id="RHEA-COMP:10287"/>
        <dbReference type="ChEBI" id="CHEBI:15378"/>
        <dbReference type="ChEBI" id="CHEBI:57856"/>
        <dbReference type="ChEBI" id="CHEBI:59789"/>
        <dbReference type="ChEBI" id="CHEBI:74506"/>
        <dbReference type="ChEBI" id="CHEBI:82748"/>
        <dbReference type="EC" id="2.1.1.199"/>
    </reaction>
</comment>
<dbReference type="AlphaFoldDB" id="A0A432MIN2"/>
<evidence type="ECO:0000256" key="2">
    <source>
        <dbReference type="ARBA" id="ARBA00022552"/>
    </source>
</evidence>
<dbReference type="Proteomes" id="UP000280296">
    <property type="component" value="Unassembled WGS sequence"/>
</dbReference>
<accession>A0A432MIN2</accession>
<comment type="subcellular location">
    <subcellularLocation>
        <location evidence="6">Cytoplasm</location>
    </subcellularLocation>
</comment>
<keyword evidence="3 6" id="KW-0489">Methyltransferase</keyword>
<organism evidence="8 9">
    <name type="scientific">Tautonia sociabilis</name>
    <dbReference type="NCBI Taxonomy" id="2080755"/>
    <lineage>
        <taxon>Bacteria</taxon>
        <taxon>Pseudomonadati</taxon>
        <taxon>Planctomycetota</taxon>
        <taxon>Planctomycetia</taxon>
        <taxon>Isosphaerales</taxon>
        <taxon>Isosphaeraceae</taxon>
        <taxon>Tautonia</taxon>
    </lineage>
</organism>
<comment type="caution">
    <text evidence="6">Lacks conserved residue(s) required for the propagation of feature annotation.</text>
</comment>
<evidence type="ECO:0000313" key="9">
    <source>
        <dbReference type="Proteomes" id="UP000280296"/>
    </source>
</evidence>
<keyword evidence="9" id="KW-1185">Reference proteome</keyword>
<dbReference type="Pfam" id="PF01795">
    <property type="entry name" value="Methyltransf_5"/>
    <property type="match status" value="1"/>
</dbReference>
<keyword evidence="2 6" id="KW-0698">rRNA processing</keyword>
<evidence type="ECO:0000256" key="6">
    <source>
        <dbReference type="HAMAP-Rule" id="MF_01007"/>
    </source>
</evidence>
<feature type="region of interest" description="Disordered" evidence="7">
    <location>
        <begin position="262"/>
        <end position="289"/>
    </location>
</feature>
<feature type="binding site" evidence="6">
    <location>
        <position position="106"/>
    </location>
    <ligand>
        <name>S-adenosyl-L-methionine</name>
        <dbReference type="ChEBI" id="CHEBI:59789"/>
    </ligand>
</feature>
<dbReference type="Gene3D" id="1.10.150.170">
    <property type="entry name" value="Putative methyltransferase TM0872, insert domain"/>
    <property type="match status" value="1"/>
</dbReference>
<dbReference type="PANTHER" id="PTHR11265">
    <property type="entry name" value="S-ADENOSYL-METHYLTRANSFERASE MRAW"/>
    <property type="match status" value="1"/>
</dbReference>
<comment type="caution">
    <text evidence="8">The sequence shown here is derived from an EMBL/GenBank/DDBJ whole genome shotgun (WGS) entry which is preliminary data.</text>
</comment>
<keyword evidence="5 6" id="KW-0949">S-adenosyl-L-methionine</keyword>
<dbReference type="CDD" id="cd02440">
    <property type="entry name" value="AdoMet_MTases"/>
    <property type="match status" value="1"/>
</dbReference>
<feature type="compositionally biased region" description="Basic and acidic residues" evidence="7">
    <location>
        <begin position="262"/>
        <end position="274"/>
    </location>
</feature>
<reference evidence="8 9" key="1">
    <citation type="submission" date="2018-12" db="EMBL/GenBank/DDBJ databases">
        <authorList>
            <person name="Toschakov S.V."/>
        </authorList>
    </citation>
    <scope>NUCLEOTIDE SEQUENCE [LARGE SCALE GENOMIC DNA]</scope>
    <source>
        <strain evidence="8 9">GM2012</strain>
    </source>
</reference>
<gene>
    <name evidence="6 8" type="primary">rsmH</name>
    <name evidence="8" type="ORF">TsocGM_14080</name>
</gene>